<dbReference type="SMART" id="SM00530">
    <property type="entry name" value="HTH_XRE"/>
    <property type="match status" value="1"/>
</dbReference>
<dbReference type="SUPFAM" id="SSF47413">
    <property type="entry name" value="lambda repressor-like DNA-binding domains"/>
    <property type="match status" value="1"/>
</dbReference>
<dbReference type="PANTHER" id="PTHR46558">
    <property type="entry name" value="TRACRIPTIONAL REGULATORY PROTEIN-RELATED-RELATED"/>
    <property type="match status" value="1"/>
</dbReference>
<organism evidence="3 4">
    <name type="scientific">Desulfurispira natronophila</name>
    <dbReference type="NCBI Taxonomy" id="682562"/>
    <lineage>
        <taxon>Bacteria</taxon>
        <taxon>Pseudomonadati</taxon>
        <taxon>Chrysiogenota</taxon>
        <taxon>Chrysiogenia</taxon>
        <taxon>Chrysiogenales</taxon>
        <taxon>Chrysiogenaceae</taxon>
        <taxon>Desulfurispira</taxon>
    </lineage>
</organism>
<evidence type="ECO:0000256" key="1">
    <source>
        <dbReference type="ARBA" id="ARBA00023125"/>
    </source>
</evidence>
<comment type="caution">
    <text evidence="3">The sequence shown here is derived from an EMBL/GenBank/DDBJ whole genome shotgun (WGS) entry which is preliminary data.</text>
</comment>
<name>A0A7W7Y2Q9_9BACT</name>
<dbReference type="PROSITE" id="PS50943">
    <property type="entry name" value="HTH_CROC1"/>
    <property type="match status" value="1"/>
</dbReference>
<dbReference type="Gene3D" id="1.10.260.40">
    <property type="entry name" value="lambda repressor-like DNA-binding domains"/>
    <property type="match status" value="1"/>
</dbReference>
<proteinExistence type="predicted"/>
<keyword evidence="4" id="KW-1185">Reference proteome</keyword>
<dbReference type="Pfam" id="PF01381">
    <property type="entry name" value="HTH_3"/>
    <property type="match status" value="1"/>
</dbReference>
<reference evidence="3 4" key="1">
    <citation type="submission" date="2020-08" db="EMBL/GenBank/DDBJ databases">
        <title>Genomic Encyclopedia of Type Strains, Phase IV (KMG-IV): sequencing the most valuable type-strain genomes for metagenomic binning, comparative biology and taxonomic classification.</title>
        <authorList>
            <person name="Goeker M."/>
        </authorList>
    </citation>
    <scope>NUCLEOTIDE SEQUENCE [LARGE SCALE GENOMIC DNA]</scope>
    <source>
        <strain evidence="3 4">DSM 22071</strain>
    </source>
</reference>
<dbReference type="Proteomes" id="UP000528322">
    <property type="component" value="Unassembled WGS sequence"/>
</dbReference>
<dbReference type="GO" id="GO:0003677">
    <property type="term" value="F:DNA binding"/>
    <property type="evidence" value="ECO:0007669"/>
    <property type="project" value="UniProtKB-KW"/>
</dbReference>
<dbReference type="InterPro" id="IPR010982">
    <property type="entry name" value="Lambda_DNA-bd_dom_sf"/>
</dbReference>
<protein>
    <submittedName>
        <fullName evidence="3">Transcriptional regulator with XRE-family HTH domain</fullName>
    </submittedName>
</protein>
<sequence length="81" mass="8956">MSKNSKSSSLPIHPLYKYRVFRDLTQEHIAKTLGVSRAHISGIERGTHVPSPKLAQAIEQATIGAVRADEVLLYSQQLNSD</sequence>
<evidence type="ECO:0000313" key="4">
    <source>
        <dbReference type="Proteomes" id="UP000528322"/>
    </source>
</evidence>
<evidence type="ECO:0000313" key="3">
    <source>
        <dbReference type="EMBL" id="MBB5020963.1"/>
    </source>
</evidence>
<evidence type="ECO:0000259" key="2">
    <source>
        <dbReference type="PROSITE" id="PS50943"/>
    </source>
</evidence>
<dbReference type="AlphaFoldDB" id="A0A7W7Y2Q9"/>
<dbReference type="EMBL" id="JACHID010000001">
    <property type="protein sequence ID" value="MBB5020963.1"/>
    <property type="molecule type" value="Genomic_DNA"/>
</dbReference>
<keyword evidence="1" id="KW-0238">DNA-binding</keyword>
<feature type="domain" description="HTH cro/C1-type" evidence="2">
    <location>
        <begin position="15"/>
        <end position="61"/>
    </location>
</feature>
<accession>A0A7W7Y2Q9</accession>
<dbReference type="CDD" id="cd00093">
    <property type="entry name" value="HTH_XRE"/>
    <property type="match status" value="1"/>
</dbReference>
<gene>
    <name evidence="3" type="ORF">HNR37_000266</name>
</gene>
<dbReference type="InterPro" id="IPR001387">
    <property type="entry name" value="Cro/C1-type_HTH"/>
</dbReference>
<dbReference type="PANTHER" id="PTHR46558:SF4">
    <property type="entry name" value="DNA-BIDING PHAGE PROTEIN"/>
    <property type="match status" value="1"/>
</dbReference>
<dbReference type="RefSeq" id="WP_183728702.1">
    <property type="nucleotide sequence ID" value="NZ_JACHID010000001.1"/>
</dbReference>